<proteinExistence type="predicted"/>
<dbReference type="PANTHER" id="PTHR42951">
    <property type="entry name" value="METALLO-BETA-LACTAMASE DOMAIN-CONTAINING"/>
    <property type="match status" value="1"/>
</dbReference>
<reference evidence="2" key="1">
    <citation type="journal article" date="2014" name="Genome Announc.">
        <title>Draft Genome Sequences of Three Alkaliphilic Bacillus Strains, Bacillus wakoensis JCM 9140T, Bacillus akibai JCM 9157T, and Bacillus hemicellulosilyticus JCM 9152T.</title>
        <authorList>
            <person name="Yuki M."/>
            <person name="Oshima K."/>
            <person name="Suda W."/>
            <person name="Oshida Y."/>
            <person name="Kitamura K."/>
            <person name="Iida T."/>
            <person name="Hattori M."/>
            <person name="Ohkuma M."/>
        </authorList>
    </citation>
    <scope>NUCLEOTIDE SEQUENCE [LARGE SCALE GENOMIC DNA]</scope>
    <source>
        <strain evidence="2">JCM 9140</strain>
    </source>
</reference>
<comment type="caution">
    <text evidence="2">The sequence shown here is derived from an EMBL/GenBank/DDBJ whole genome shotgun (WGS) entry which is preliminary data.</text>
</comment>
<accession>W4Q9X7</accession>
<evidence type="ECO:0000259" key="1">
    <source>
        <dbReference type="SMART" id="SM00849"/>
    </source>
</evidence>
<evidence type="ECO:0000313" key="3">
    <source>
        <dbReference type="Proteomes" id="UP000018890"/>
    </source>
</evidence>
<dbReference type="InterPro" id="IPR001279">
    <property type="entry name" value="Metallo-B-lactamas"/>
</dbReference>
<dbReference type="Pfam" id="PF00753">
    <property type="entry name" value="Lactamase_B"/>
    <property type="match status" value="1"/>
</dbReference>
<name>W4Q9X7_9BACI</name>
<protein>
    <submittedName>
        <fullName evidence="2">Metallo-beta-lactamase family protein</fullName>
    </submittedName>
</protein>
<dbReference type="EMBL" id="BAUT01000088">
    <property type="protein sequence ID" value="GAE28199.1"/>
    <property type="molecule type" value="Genomic_DNA"/>
</dbReference>
<dbReference type="InterPro" id="IPR036866">
    <property type="entry name" value="RibonucZ/Hydroxyglut_hydro"/>
</dbReference>
<dbReference type="SUPFAM" id="SSF56281">
    <property type="entry name" value="Metallo-hydrolase/oxidoreductase"/>
    <property type="match status" value="1"/>
</dbReference>
<evidence type="ECO:0000313" key="2">
    <source>
        <dbReference type="EMBL" id="GAE28199.1"/>
    </source>
</evidence>
<organism evidence="2 3">
    <name type="scientific">Halalkalibacter wakoensis JCM 9140</name>
    <dbReference type="NCBI Taxonomy" id="1236970"/>
    <lineage>
        <taxon>Bacteria</taxon>
        <taxon>Bacillati</taxon>
        <taxon>Bacillota</taxon>
        <taxon>Bacilli</taxon>
        <taxon>Bacillales</taxon>
        <taxon>Bacillaceae</taxon>
        <taxon>Halalkalibacter</taxon>
    </lineage>
</organism>
<dbReference type="AlphaFoldDB" id="W4Q9X7"/>
<sequence>MIRKNHLYQLTFLPRVFPVSCYLIEEEHELTLIDAALPYSTNAILNHEKMIGKPITRIVLTHAHDDHVGSLDSLKNILSEAKVYISEREALILKGDKTILPHESPLPIRGGVPKKVRTIPDVYLKDGDIIGSLQALSTPGHTPGSMSFIDTRDQSIIAGDAFQTRGGIAVSGR</sequence>
<dbReference type="InterPro" id="IPR050855">
    <property type="entry name" value="NDM-1-like"/>
</dbReference>
<gene>
    <name evidence="2" type="ORF">JCM9140_4408</name>
</gene>
<dbReference type="SMART" id="SM00849">
    <property type="entry name" value="Lactamase_B"/>
    <property type="match status" value="1"/>
</dbReference>
<feature type="domain" description="Metallo-beta-lactamase" evidence="1">
    <location>
        <begin position="18"/>
        <end position="173"/>
    </location>
</feature>
<dbReference type="Proteomes" id="UP000018890">
    <property type="component" value="Unassembled WGS sequence"/>
</dbReference>
<dbReference type="Gene3D" id="3.60.15.10">
    <property type="entry name" value="Ribonuclease Z/Hydroxyacylglutathione hydrolase-like"/>
    <property type="match status" value="1"/>
</dbReference>
<dbReference type="CDD" id="cd07721">
    <property type="entry name" value="yflN-like_MBL-fold"/>
    <property type="match status" value="1"/>
</dbReference>
<keyword evidence="3" id="KW-1185">Reference proteome</keyword>
<dbReference type="STRING" id="1236970.JCM9140_4408"/>
<dbReference type="PANTHER" id="PTHR42951:SF9">
    <property type="entry name" value="METAL-DEPENDENT HYDROLASE"/>
    <property type="match status" value="1"/>
</dbReference>